<protein>
    <submittedName>
        <fullName evidence="7">Ethanolamine utilization protein EutJ</fullName>
    </submittedName>
</protein>
<name>A0A163XDT1_9BACL</name>
<accession>A0A163XDT1</accession>
<dbReference type="Pfam" id="PF13458">
    <property type="entry name" value="Peripla_BP_6"/>
    <property type="match status" value="1"/>
</dbReference>
<comment type="caution">
    <text evidence="7">The sequence shown here is derived from an EMBL/GenBank/DDBJ whole genome shotgun (WGS) entry which is preliminary data.</text>
</comment>
<feature type="domain" description="Leucine-binding protein" evidence="6">
    <location>
        <begin position="49"/>
        <end position="394"/>
    </location>
</feature>
<sequence length="404" mass="42293">MKQQRRGKGTRTKALHLLMGFALAGLVAGCGGTQGETGKSGDAVAGDVIKIGANLELSGSVASYGQSIAEGIDLAVENLNKSGGINGKKLAVIKVDNKSDAAEATNAAIKLTSQDKVAAIIGAATSGNTVAQTQVATNNKTVLLTPTGTSLNITAKADGSVNDYMFRTCFIDPFQGRVAANFAAGELKVKSAAIFADSASEYAKGLAASFKETFTKGGGTIVAQEAYVAKDTDFRATLTRIKSLNPDSIFIPGYYEEVGLIVKQARELGITVPLIGADGWDSPKLLDLAGAAALNNTYIANHYSSEDPDKMIQDFVQAFKGKYSGKSPDGFSALGYDSVYLLADGIKRAGSTDGSKIKDALAQTKDLLLVTGKITVDKQHNPIKTATVLEYKDGKQTFRTKVNP</sequence>
<dbReference type="STRING" id="1007103.GCA_000213315_01756"/>
<dbReference type="GO" id="GO:0006865">
    <property type="term" value="P:amino acid transport"/>
    <property type="evidence" value="ECO:0007669"/>
    <property type="project" value="UniProtKB-KW"/>
</dbReference>
<dbReference type="InterPro" id="IPR051010">
    <property type="entry name" value="BCAA_transport"/>
</dbReference>
<dbReference type="AlphaFoldDB" id="A0A163XDT1"/>
<dbReference type="CDD" id="cd06347">
    <property type="entry name" value="PBP1_ABC_LivK_ligand_binding-like"/>
    <property type="match status" value="1"/>
</dbReference>
<keyword evidence="8" id="KW-1185">Reference proteome</keyword>
<keyword evidence="3 5" id="KW-0732">Signal</keyword>
<dbReference type="Gene3D" id="3.40.50.2300">
    <property type="match status" value="2"/>
</dbReference>
<evidence type="ECO:0000256" key="4">
    <source>
        <dbReference type="ARBA" id="ARBA00022970"/>
    </source>
</evidence>
<evidence type="ECO:0000256" key="5">
    <source>
        <dbReference type="SAM" id="SignalP"/>
    </source>
</evidence>
<feature type="chain" id="PRO_5038850056" evidence="5">
    <location>
        <begin position="25"/>
        <end position="404"/>
    </location>
</feature>
<dbReference type="PROSITE" id="PS51257">
    <property type="entry name" value="PROKAR_LIPOPROTEIN"/>
    <property type="match status" value="1"/>
</dbReference>
<feature type="signal peptide" evidence="5">
    <location>
        <begin position="1"/>
        <end position="24"/>
    </location>
</feature>
<dbReference type="InterPro" id="IPR000709">
    <property type="entry name" value="Leu_Ile_Val-bd"/>
</dbReference>
<evidence type="ECO:0000313" key="7">
    <source>
        <dbReference type="EMBL" id="KZE77736.1"/>
    </source>
</evidence>
<keyword evidence="4" id="KW-0029">Amino-acid transport</keyword>
<dbReference type="Proteomes" id="UP000076563">
    <property type="component" value="Unassembled WGS sequence"/>
</dbReference>
<dbReference type="SUPFAM" id="SSF53822">
    <property type="entry name" value="Periplasmic binding protein-like I"/>
    <property type="match status" value="1"/>
</dbReference>
<evidence type="ECO:0000256" key="1">
    <source>
        <dbReference type="ARBA" id="ARBA00010062"/>
    </source>
</evidence>
<dbReference type="eggNOG" id="COG0683">
    <property type="taxonomic scope" value="Bacteria"/>
</dbReference>
<dbReference type="PANTHER" id="PTHR30483">
    <property type="entry name" value="LEUCINE-SPECIFIC-BINDING PROTEIN"/>
    <property type="match status" value="1"/>
</dbReference>
<dbReference type="InterPro" id="IPR028081">
    <property type="entry name" value="Leu-bd"/>
</dbReference>
<dbReference type="PANTHER" id="PTHR30483:SF6">
    <property type="entry name" value="PERIPLASMIC BINDING PROTEIN OF ABC TRANSPORTER FOR NATURAL AMINO ACIDS"/>
    <property type="match status" value="1"/>
</dbReference>
<comment type="similarity">
    <text evidence="1">Belongs to the leucine-binding protein family.</text>
</comment>
<evidence type="ECO:0000256" key="2">
    <source>
        <dbReference type="ARBA" id="ARBA00022448"/>
    </source>
</evidence>
<proteinExistence type="inferred from homology"/>
<reference evidence="8" key="1">
    <citation type="submission" date="2016-01" db="EMBL/GenBank/DDBJ databases">
        <title>Draft genome of Chromobacterium sp. F49.</title>
        <authorList>
            <person name="Hong K.W."/>
        </authorList>
    </citation>
    <scope>NUCLEOTIDE SEQUENCE [LARGE SCALE GENOMIC DNA]</scope>
    <source>
        <strain evidence="8">M63</strain>
    </source>
</reference>
<gene>
    <name evidence="7" type="ORF">AV654_21005</name>
</gene>
<dbReference type="PRINTS" id="PR00337">
    <property type="entry name" value="LEUILEVALBP"/>
</dbReference>
<evidence type="ECO:0000256" key="3">
    <source>
        <dbReference type="ARBA" id="ARBA00022729"/>
    </source>
</evidence>
<keyword evidence="2" id="KW-0813">Transport</keyword>
<organism evidence="7 8">
    <name type="scientific">Paenibacillus elgii</name>
    <dbReference type="NCBI Taxonomy" id="189691"/>
    <lineage>
        <taxon>Bacteria</taxon>
        <taxon>Bacillati</taxon>
        <taxon>Bacillota</taxon>
        <taxon>Bacilli</taxon>
        <taxon>Bacillales</taxon>
        <taxon>Paenibacillaceae</taxon>
        <taxon>Paenibacillus</taxon>
    </lineage>
</organism>
<evidence type="ECO:0000313" key="8">
    <source>
        <dbReference type="Proteomes" id="UP000076563"/>
    </source>
</evidence>
<evidence type="ECO:0000259" key="6">
    <source>
        <dbReference type="Pfam" id="PF13458"/>
    </source>
</evidence>
<dbReference type="EMBL" id="LQRA01000059">
    <property type="protein sequence ID" value="KZE77736.1"/>
    <property type="molecule type" value="Genomic_DNA"/>
</dbReference>
<dbReference type="InterPro" id="IPR028082">
    <property type="entry name" value="Peripla_BP_I"/>
</dbReference>